<evidence type="ECO:0000259" key="13">
    <source>
        <dbReference type="PROSITE" id="PS51447"/>
    </source>
</evidence>
<feature type="domain" description="FDX-ACB" evidence="13">
    <location>
        <begin position="4"/>
        <end position="95"/>
    </location>
</feature>
<dbReference type="InterPro" id="IPR005121">
    <property type="entry name" value="Fdx_antiC-bd"/>
</dbReference>
<evidence type="ECO:0000256" key="6">
    <source>
        <dbReference type="ARBA" id="ARBA00022723"/>
    </source>
</evidence>
<dbReference type="GO" id="GO:0046872">
    <property type="term" value="F:metal ion binding"/>
    <property type="evidence" value="ECO:0007669"/>
    <property type="project" value="UniProtKB-KW"/>
</dbReference>
<dbReference type="FunFam" id="3.30.70.380:FF:000001">
    <property type="entry name" value="Phenylalanine--tRNA ligase beta subunit"/>
    <property type="match status" value="1"/>
</dbReference>
<comment type="subcellular location">
    <subcellularLocation>
        <location evidence="2">Cytoplasm</location>
    </subcellularLocation>
</comment>
<comment type="cofactor">
    <cofactor evidence="1">
        <name>Mg(2+)</name>
        <dbReference type="ChEBI" id="CHEBI:18420"/>
    </cofactor>
</comment>
<keyword evidence="12" id="KW-0030">Aminoacyl-tRNA synthetase</keyword>
<comment type="caution">
    <text evidence="14">The sequence shown here is derived from an EMBL/GenBank/DDBJ whole genome shotgun (WGS) entry which is preliminary data.</text>
</comment>
<dbReference type="GO" id="GO:0000049">
    <property type="term" value="F:tRNA binding"/>
    <property type="evidence" value="ECO:0007669"/>
    <property type="project" value="UniProtKB-KW"/>
</dbReference>
<evidence type="ECO:0000256" key="3">
    <source>
        <dbReference type="ARBA" id="ARBA00022490"/>
    </source>
</evidence>
<dbReference type="GO" id="GO:0006412">
    <property type="term" value="P:translation"/>
    <property type="evidence" value="ECO:0007669"/>
    <property type="project" value="UniProtKB-KW"/>
</dbReference>
<evidence type="ECO:0000256" key="12">
    <source>
        <dbReference type="ARBA" id="ARBA00023146"/>
    </source>
</evidence>
<dbReference type="EMBL" id="BARW01008758">
    <property type="protein sequence ID" value="GAI87158.1"/>
    <property type="molecule type" value="Genomic_DNA"/>
</dbReference>
<keyword evidence="10" id="KW-0694">RNA-binding</keyword>
<keyword evidence="6" id="KW-0479">Metal-binding</keyword>
<evidence type="ECO:0000256" key="9">
    <source>
        <dbReference type="ARBA" id="ARBA00022842"/>
    </source>
</evidence>
<proteinExistence type="predicted"/>
<evidence type="ECO:0000256" key="2">
    <source>
        <dbReference type="ARBA" id="ARBA00004496"/>
    </source>
</evidence>
<dbReference type="PROSITE" id="PS51447">
    <property type="entry name" value="FDX_ACB"/>
    <property type="match status" value="1"/>
</dbReference>
<evidence type="ECO:0000256" key="10">
    <source>
        <dbReference type="ARBA" id="ARBA00022884"/>
    </source>
</evidence>
<feature type="non-terminal residue" evidence="14">
    <location>
        <position position="1"/>
    </location>
</feature>
<dbReference type="Pfam" id="PF03147">
    <property type="entry name" value="FDX-ACB"/>
    <property type="match status" value="1"/>
</dbReference>
<evidence type="ECO:0000256" key="11">
    <source>
        <dbReference type="ARBA" id="ARBA00022917"/>
    </source>
</evidence>
<dbReference type="GO" id="GO:0005737">
    <property type="term" value="C:cytoplasm"/>
    <property type="evidence" value="ECO:0007669"/>
    <property type="project" value="UniProtKB-SubCell"/>
</dbReference>
<keyword evidence="11" id="KW-0648">Protein biosynthesis</keyword>
<gene>
    <name evidence="14" type="ORF">S12H4_17843</name>
</gene>
<evidence type="ECO:0000256" key="8">
    <source>
        <dbReference type="ARBA" id="ARBA00022840"/>
    </source>
</evidence>
<dbReference type="GO" id="GO:0004812">
    <property type="term" value="F:aminoacyl-tRNA ligase activity"/>
    <property type="evidence" value="ECO:0007669"/>
    <property type="project" value="UniProtKB-KW"/>
</dbReference>
<dbReference type="Gene3D" id="3.30.70.380">
    <property type="entry name" value="Ferrodoxin-fold anticodon-binding domain"/>
    <property type="match status" value="1"/>
</dbReference>
<keyword evidence="9" id="KW-0460">Magnesium</keyword>
<evidence type="ECO:0000256" key="4">
    <source>
        <dbReference type="ARBA" id="ARBA00022555"/>
    </source>
</evidence>
<protein>
    <recommendedName>
        <fullName evidence="13">FDX-ACB domain-containing protein</fullName>
    </recommendedName>
</protein>
<evidence type="ECO:0000256" key="5">
    <source>
        <dbReference type="ARBA" id="ARBA00022598"/>
    </source>
</evidence>
<evidence type="ECO:0000313" key="14">
    <source>
        <dbReference type="EMBL" id="GAI87158.1"/>
    </source>
</evidence>
<reference evidence="14" key="1">
    <citation type="journal article" date="2014" name="Front. Microbiol.">
        <title>High frequency of phylogenetically diverse reductive dehalogenase-homologous genes in deep subseafloor sedimentary metagenomes.</title>
        <authorList>
            <person name="Kawai M."/>
            <person name="Futagami T."/>
            <person name="Toyoda A."/>
            <person name="Takaki Y."/>
            <person name="Nishi S."/>
            <person name="Hori S."/>
            <person name="Arai W."/>
            <person name="Tsubouchi T."/>
            <person name="Morono Y."/>
            <person name="Uchiyama I."/>
            <person name="Ito T."/>
            <person name="Fujiyama A."/>
            <person name="Inagaki F."/>
            <person name="Takami H."/>
        </authorList>
    </citation>
    <scope>NUCLEOTIDE SEQUENCE</scope>
    <source>
        <strain evidence="14">Expedition CK06-06</strain>
    </source>
</reference>
<dbReference type="AlphaFoldDB" id="X1S2Q4"/>
<dbReference type="SUPFAM" id="SSF54991">
    <property type="entry name" value="Anticodon-binding domain of PheRS"/>
    <property type="match status" value="1"/>
</dbReference>
<dbReference type="GO" id="GO:0005524">
    <property type="term" value="F:ATP binding"/>
    <property type="evidence" value="ECO:0007669"/>
    <property type="project" value="UniProtKB-KW"/>
</dbReference>
<accession>X1S2Q4</accession>
<keyword evidence="7" id="KW-0547">Nucleotide-binding</keyword>
<keyword evidence="4" id="KW-0820">tRNA-binding</keyword>
<keyword evidence="8" id="KW-0067">ATP-binding</keyword>
<evidence type="ECO:0000256" key="1">
    <source>
        <dbReference type="ARBA" id="ARBA00001946"/>
    </source>
</evidence>
<evidence type="ECO:0000256" key="7">
    <source>
        <dbReference type="ARBA" id="ARBA00022741"/>
    </source>
</evidence>
<sequence length="96" mass="10918">QPILRFPAIVRDMALVIDAEITHQKVQALIKSFPLVEQVTLFDVYSGEQVPPDKKSLAYRITFQSPTHTLTDEEVNQVQQKILNKLSHEFGATLRS</sequence>
<organism evidence="14">
    <name type="scientific">marine sediment metagenome</name>
    <dbReference type="NCBI Taxonomy" id="412755"/>
    <lineage>
        <taxon>unclassified sequences</taxon>
        <taxon>metagenomes</taxon>
        <taxon>ecological metagenomes</taxon>
    </lineage>
</organism>
<dbReference type="SMART" id="SM00896">
    <property type="entry name" value="FDX-ACB"/>
    <property type="match status" value="1"/>
</dbReference>
<name>X1S2Q4_9ZZZZ</name>
<dbReference type="InterPro" id="IPR036690">
    <property type="entry name" value="Fdx_antiC-bd_sf"/>
</dbReference>
<keyword evidence="5" id="KW-0436">Ligase</keyword>
<keyword evidence="3" id="KW-0963">Cytoplasm</keyword>